<organism evidence="1">
    <name type="scientific">marine sediment metagenome</name>
    <dbReference type="NCBI Taxonomy" id="412755"/>
    <lineage>
        <taxon>unclassified sequences</taxon>
        <taxon>metagenomes</taxon>
        <taxon>ecological metagenomes</taxon>
    </lineage>
</organism>
<comment type="caution">
    <text evidence="1">The sequence shown here is derived from an EMBL/GenBank/DDBJ whole genome shotgun (WGS) entry which is preliminary data.</text>
</comment>
<dbReference type="InterPro" id="IPR025639">
    <property type="entry name" value="DruA"/>
</dbReference>
<proteinExistence type="predicted"/>
<dbReference type="EMBL" id="LAZR01046114">
    <property type="protein sequence ID" value="KKK97293.1"/>
    <property type="molecule type" value="Genomic_DNA"/>
</dbReference>
<reference evidence="1" key="1">
    <citation type="journal article" date="2015" name="Nature">
        <title>Complex archaea that bridge the gap between prokaryotes and eukaryotes.</title>
        <authorList>
            <person name="Spang A."/>
            <person name="Saw J.H."/>
            <person name="Jorgensen S.L."/>
            <person name="Zaremba-Niedzwiedzka K."/>
            <person name="Martijn J."/>
            <person name="Lind A.E."/>
            <person name="van Eijk R."/>
            <person name="Schleper C."/>
            <person name="Guy L."/>
            <person name="Ettema T.J."/>
        </authorList>
    </citation>
    <scope>NUCLEOTIDE SEQUENCE</scope>
</reference>
<feature type="non-terminal residue" evidence="1">
    <location>
        <position position="1"/>
    </location>
</feature>
<evidence type="ECO:0000313" key="1">
    <source>
        <dbReference type="EMBL" id="KKK97293.1"/>
    </source>
</evidence>
<dbReference type="Pfam" id="PF14236">
    <property type="entry name" value="DruA"/>
    <property type="match status" value="1"/>
</dbReference>
<accession>A0A0F8ZTX1</accession>
<protein>
    <submittedName>
        <fullName evidence="1">Uncharacterized protein</fullName>
    </submittedName>
</protein>
<gene>
    <name evidence="1" type="ORF">LCGC14_2654210</name>
</gene>
<dbReference type="AlphaFoldDB" id="A0A0F8ZTX1"/>
<name>A0A0F8ZTX1_9ZZZZ</name>
<sequence length="414" mass="48209">FIVPLLHKATLLFLVVNCDYSMIFSSRFFDIPIFDYDTERSKFIANLDMLKAMPVEEQTLYKKWQELNFNDYRTRRKADRFESLRRNIWTPSDIYNETKTIEEVEELDPVVELTDDIEKWTLYRMLISSMDWAQGPGRSMKFFVKDSNTNKLLGIISLASDVTNITVRDKYIGWTEKNKYDDARLNNTAIASTLVAVQPLGHLLLGTKLIAALVTATSTRNAWKAKYGDILVGVTTTSLYGIHSVYNGIPHWKTLGVSAGKVGIRPDDDTYKIWHDWIKINYPDEYKKTVEGKEGVAGPATGVKQKILNLIYKKLDIRASDYEHGYKRGVYFSNFYENGLEFLAGKITENDLIMKQKFVEDYEYVLAWWKRKAIRRYKKLLLENRIKPDILFYADVVGMSWFECRKIYLKEVGR</sequence>